<comment type="caution">
    <text evidence="1">The sequence shown here is derived from an EMBL/GenBank/DDBJ whole genome shotgun (WGS) entry which is preliminary data.</text>
</comment>
<keyword evidence="2" id="KW-1185">Reference proteome</keyword>
<dbReference type="STRING" id="46506.AA415_00774"/>
<dbReference type="PANTHER" id="PTHR38479">
    <property type="entry name" value="LMO0824 PROTEIN"/>
    <property type="match status" value="1"/>
</dbReference>
<evidence type="ECO:0000313" key="2">
    <source>
        <dbReference type="Proteomes" id="UP000056419"/>
    </source>
</evidence>
<dbReference type="GO" id="GO:0003677">
    <property type="term" value="F:DNA binding"/>
    <property type="evidence" value="ECO:0007669"/>
    <property type="project" value="UniProtKB-KW"/>
</dbReference>
<reference evidence="1 2" key="1">
    <citation type="journal article" date="2016" name="BMC Genomics">
        <title>Type VI secretion systems of human gut Bacteroidales segregate into three genetic architectures, two of which are contained on mobile genetic elements.</title>
        <authorList>
            <person name="Coyne M.J."/>
            <person name="Roelofs K.G."/>
            <person name="Comstock L.E."/>
        </authorList>
    </citation>
    <scope>NUCLEOTIDE SEQUENCE [LARGE SCALE GENOMIC DNA]</scope>
    <source>
        <strain evidence="1 2">CL09T03C01</strain>
    </source>
</reference>
<dbReference type="AlphaFoldDB" id="A0A108TAM5"/>
<name>A0A108TAM5_BACSE</name>
<dbReference type="EMBL" id="LRGC01000003">
    <property type="protein sequence ID" value="KWR56466.1"/>
    <property type="molecule type" value="Genomic_DNA"/>
</dbReference>
<dbReference type="Pfam" id="PF06224">
    <property type="entry name" value="AlkZ-like"/>
    <property type="match status" value="1"/>
</dbReference>
<gene>
    <name evidence="1" type="ORF">AA415_00774</name>
</gene>
<sequence length="351" mass="40264">MMDIPKLRLLNQQLANPLFHSPKELVSWMGAVQAQDYAMVKWAVGMRLASATVRTVEEALQKGEILRTHVMRPTWHLVAAEDIRWMLKLSVRRIKAANEAYAKGREEISEELYSKSNRALETILAGKKRLTRLEIAEQFRHSGLAADNYHMTRFMVRAEVEGIVCGGESKGGKHAYMLLEECVPPVPDITKDEALARLARNYFRSHTPATLQDFVWWSGLSVTEAKQGIYLIGCELTEEQWKGQTWYFHESGRTRGSIKGHIRFLPPYDELLLGYKDRTDVLPSEHYSKAFTRNGLFFPVILYEGQIVGNWDRKIKRNGCSPGCSLFRQESRIDEALLDKAQQQYIQFLGK</sequence>
<dbReference type="PATRIC" id="fig|46506.5.peg.834"/>
<protein>
    <submittedName>
        <fullName evidence="1">Winged helix DNA-binding domain protein</fullName>
    </submittedName>
</protein>
<accession>A0A108TAM5</accession>
<dbReference type="PANTHER" id="PTHR38479:SF2">
    <property type="entry name" value="WINGED HELIX DNA-BINDING DOMAIN-CONTAINING PROTEIN"/>
    <property type="match status" value="1"/>
</dbReference>
<keyword evidence="1" id="KW-0238">DNA-binding</keyword>
<organism evidence="1 2">
    <name type="scientific">Bacteroides stercoris</name>
    <dbReference type="NCBI Taxonomy" id="46506"/>
    <lineage>
        <taxon>Bacteria</taxon>
        <taxon>Pseudomonadati</taxon>
        <taxon>Bacteroidota</taxon>
        <taxon>Bacteroidia</taxon>
        <taxon>Bacteroidales</taxon>
        <taxon>Bacteroidaceae</taxon>
        <taxon>Bacteroides</taxon>
    </lineage>
</organism>
<dbReference type="InterPro" id="IPR009351">
    <property type="entry name" value="AlkZ-like"/>
</dbReference>
<evidence type="ECO:0000313" key="1">
    <source>
        <dbReference type="EMBL" id="KWR56466.1"/>
    </source>
</evidence>
<proteinExistence type="predicted"/>
<dbReference type="Proteomes" id="UP000056419">
    <property type="component" value="Unassembled WGS sequence"/>
</dbReference>